<dbReference type="EMBL" id="CP080333">
    <property type="protein sequence ID" value="QYL19720.1"/>
    <property type="molecule type" value="Genomic_DNA"/>
</dbReference>
<dbReference type="PANTHER" id="PTHR35609:SF1">
    <property type="entry name" value="MACRO DOMAIN-CONTAINING PROTEIN"/>
    <property type="match status" value="1"/>
</dbReference>
<evidence type="ECO:0000313" key="2">
    <source>
        <dbReference type="Proteomes" id="UP000825367"/>
    </source>
</evidence>
<reference evidence="1 2" key="1">
    <citation type="submission" date="2021-07" db="EMBL/GenBank/DDBJ databases">
        <title>Whole genome sequencing of non-tuberculosis mycobacteria type-strains.</title>
        <authorList>
            <person name="Igarashi Y."/>
            <person name="Osugi A."/>
            <person name="Mitarai S."/>
        </authorList>
    </citation>
    <scope>NUCLEOTIDE SEQUENCE [LARGE SCALE GENOMIC DNA]</scope>
    <source>
        <strain evidence="1 2">JCM 16370</strain>
    </source>
</reference>
<accession>A0ABX8VPL3</accession>
<gene>
    <name evidence="1" type="ORF">K0O64_04315</name>
</gene>
<organism evidence="1 2">
    <name type="scientific">Mycolicibacterium pallens</name>
    <dbReference type="NCBI Taxonomy" id="370524"/>
    <lineage>
        <taxon>Bacteria</taxon>
        <taxon>Bacillati</taxon>
        <taxon>Actinomycetota</taxon>
        <taxon>Actinomycetes</taxon>
        <taxon>Mycobacteriales</taxon>
        <taxon>Mycobacteriaceae</taxon>
        <taxon>Mycolicibacterium</taxon>
    </lineage>
</organism>
<dbReference type="PANTHER" id="PTHR35609">
    <property type="entry name" value="MACRO DOMAIN-CONTAINING PROTEIN"/>
    <property type="match status" value="1"/>
</dbReference>
<sequence length="345" mass="37218">MMGDWFERLTGFVEDGYEPTQRRLSVEGDELVSSVNGKRYGVGSLTVPTLASLREQVSVSRGQRTSVNALVGDARSLHTDPRFAGALFQVASQFNLLEMISENVTPEHGVTRYASDPTQGPACAMAAGAATIFRNYFVPFDDGVGQTARRQVDALAGVGAALSELTGLPVGELWEMRNGYALCSREGLTAINNALVDASAHVWDSLRGRLAIGLHRNVEVTDLEGPGRRLVSQAFCSALPLGYSRLPRRQWELFARLVLEATYEATLLAAAEQASDGGSNIVLLTRVGGGVFGNDGSWIDRAIERALGVAKNAGLEVYIVGHRGVEPGVVGIIDRWNARSRKMER</sequence>
<protein>
    <submittedName>
        <fullName evidence="1">Uncharacterized protein</fullName>
    </submittedName>
</protein>
<proteinExistence type="predicted"/>
<dbReference type="Proteomes" id="UP000825367">
    <property type="component" value="Chromosome"/>
</dbReference>
<name>A0ABX8VPL3_9MYCO</name>
<keyword evidence="2" id="KW-1185">Reference proteome</keyword>
<evidence type="ECO:0000313" key="1">
    <source>
        <dbReference type="EMBL" id="QYL19720.1"/>
    </source>
</evidence>